<comment type="caution">
    <text evidence="2">The sequence shown here is derived from an EMBL/GenBank/DDBJ whole genome shotgun (WGS) entry which is preliminary data.</text>
</comment>
<evidence type="ECO:0000313" key="3">
    <source>
        <dbReference type="Proteomes" id="UP000829196"/>
    </source>
</evidence>
<keyword evidence="1" id="KW-0812">Transmembrane</keyword>
<feature type="transmembrane region" description="Helical" evidence="1">
    <location>
        <begin position="40"/>
        <end position="58"/>
    </location>
</feature>
<protein>
    <recommendedName>
        <fullName evidence="4">Transmembrane protein</fullName>
    </recommendedName>
</protein>
<accession>A0A8T3B774</accession>
<sequence length="125" mass="14047">MLSFAKLNLNTYYSSHVINFGCFGGWFCFGLGALSLHLCVECWAVLAPVICCSIFLALPSSGGFRIIDIVLSIWLCWVVLITKWCWVLLLLVLWDPSSGEVFCAGRRDIWIFAGKKLVLDSSYEQ</sequence>
<evidence type="ECO:0000256" key="1">
    <source>
        <dbReference type="SAM" id="Phobius"/>
    </source>
</evidence>
<proteinExistence type="predicted"/>
<dbReference type="EMBL" id="JAGYWB010000011">
    <property type="protein sequence ID" value="KAI0504619.1"/>
    <property type="molecule type" value="Genomic_DNA"/>
</dbReference>
<feature type="transmembrane region" description="Helical" evidence="1">
    <location>
        <begin position="70"/>
        <end position="94"/>
    </location>
</feature>
<feature type="transmembrane region" description="Helical" evidence="1">
    <location>
        <begin position="12"/>
        <end position="34"/>
    </location>
</feature>
<keyword evidence="3" id="KW-1185">Reference proteome</keyword>
<evidence type="ECO:0008006" key="4">
    <source>
        <dbReference type="Google" id="ProtNLM"/>
    </source>
</evidence>
<name>A0A8T3B774_DENNO</name>
<dbReference type="Proteomes" id="UP000829196">
    <property type="component" value="Unassembled WGS sequence"/>
</dbReference>
<reference evidence="2" key="1">
    <citation type="journal article" date="2022" name="Front. Genet.">
        <title>Chromosome-Scale Assembly of the Dendrobium nobile Genome Provides Insights Into the Molecular Mechanism of the Biosynthesis of the Medicinal Active Ingredient of Dendrobium.</title>
        <authorList>
            <person name="Xu Q."/>
            <person name="Niu S.-C."/>
            <person name="Li K.-L."/>
            <person name="Zheng P.-J."/>
            <person name="Zhang X.-J."/>
            <person name="Jia Y."/>
            <person name="Liu Y."/>
            <person name="Niu Y.-X."/>
            <person name="Yu L.-H."/>
            <person name="Chen D.-F."/>
            <person name="Zhang G.-Q."/>
        </authorList>
    </citation>
    <scope>NUCLEOTIDE SEQUENCE</scope>
    <source>
        <tissue evidence="2">Leaf</tissue>
    </source>
</reference>
<keyword evidence="1" id="KW-0472">Membrane</keyword>
<organism evidence="2 3">
    <name type="scientific">Dendrobium nobile</name>
    <name type="common">Orchid</name>
    <dbReference type="NCBI Taxonomy" id="94219"/>
    <lineage>
        <taxon>Eukaryota</taxon>
        <taxon>Viridiplantae</taxon>
        <taxon>Streptophyta</taxon>
        <taxon>Embryophyta</taxon>
        <taxon>Tracheophyta</taxon>
        <taxon>Spermatophyta</taxon>
        <taxon>Magnoliopsida</taxon>
        <taxon>Liliopsida</taxon>
        <taxon>Asparagales</taxon>
        <taxon>Orchidaceae</taxon>
        <taxon>Epidendroideae</taxon>
        <taxon>Malaxideae</taxon>
        <taxon>Dendrobiinae</taxon>
        <taxon>Dendrobium</taxon>
    </lineage>
</organism>
<keyword evidence="1" id="KW-1133">Transmembrane helix</keyword>
<evidence type="ECO:0000313" key="2">
    <source>
        <dbReference type="EMBL" id="KAI0504619.1"/>
    </source>
</evidence>
<dbReference type="AlphaFoldDB" id="A0A8T3B774"/>
<gene>
    <name evidence="2" type="ORF">KFK09_015571</name>
</gene>